<dbReference type="OrthoDB" id="294710at2759"/>
<protein>
    <submittedName>
        <fullName evidence="2">Uncharacterized protein</fullName>
    </submittedName>
</protein>
<organism evidence="2 3">
    <name type="scientific">Stentor coeruleus</name>
    <dbReference type="NCBI Taxonomy" id="5963"/>
    <lineage>
        <taxon>Eukaryota</taxon>
        <taxon>Sar</taxon>
        <taxon>Alveolata</taxon>
        <taxon>Ciliophora</taxon>
        <taxon>Postciliodesmatophora</taxon>
        <taxon>Heterotrichea</taxon>
        <taxon>Heterotrichida</taxon>
        <taxon>Stentoridae</taxon>
        <taxon>Stentor</taxon>
    </lineage>
</organism>
<dbReference type="PANTHER" id="PTHR13265">
    <property type="entry name" value="THO COMPLEX SUBUNIT 1"/>
    <property type="match status" value="1"/>
</dbReference>
<sequence>MEALLLEKIIKSEISEIKDLINNHDEDLITIEISKLIPKLMRHFYSYKEFEPLHTIFIICEWLTFEKNYDEYKVLIILEDILTCIDSCNLSVFLNYFEKISLKIVSKSENETKCKSIILRISNALLKRLSRNEHLHTRYQLHKILANCMGSISYRSGSNFRGQFSNKKSIFLSLSDDLFSQVNSVFLAIKDPYIAFCDQGHLDRFLTTTVKLIEKISNIKTYENSFNIYQPIEEIFDIQLKDSDFIIYLLGSIIFLAQTLQKPATTQQETSFVLNETQKSTLNLLSNKSKEILLKINIEIVKDIENLLESEIPWITWKMNKCPKFEREKVVEMPKEEKIELEDGELAGEEVVVNKKKAFFEEGERKPDINAFIDKVLVDLDPDEDIEDQYKSKNDVVFNWRFLRLISQSHIEEFKYLGKPDIEKISLRLRPSANFVIREKENDDIEYKTEDFYNDNSDKEYKGVENIDRENESNEKCKERKEEEVENEEDIEEEEIREEYRDKDYQDEPILPVKSYQESKGPVRKRYND</sequence>
<proteinExistence type="predicted"/>
<feature type="compositionally biased region" description="Acidic residues" evidence="1">
    <location>
        <begin position="484"/>
        <end position="497"/>
    </location>
</feature>
<name>A0A1R2CKK9_9CILI</name>
<dbReference type="InterPro" id="IPR021861">
    <property type="entry name" value="THO_THOC1"/>
</dbReference>
<feature type="region of interest" description="Disordered" evidence="1">
    <location>
        <begin position="464"/>
        <end position="529"/>
    </location>
</feature>
<gene>
    <name evidence="2" type="ORF">SteCoe_8266</name>
</gene>
<comment type="caution">
    <text evidence="2">The sequence shown here is derived from an EMBL/GenBank/DDBJ whole genome shotgun (WGS) entry which is preliminary data.</text>
</comment>
<dbReference type="Proteomes" id="UP000187209">
    <property type="component" value="Unassembled WGS sequence"/>
</dbReference>
<dbReference type="Pfam" id="PF11957">
    <property type="entry name" value="efThoc1"/>
    <property type="match status" value="2"/>
</dbReference>
<dbReference type="PANTHER" id="PTHR13265:SF0">
    <property type="entry name" value="HPR1"/>
    <property type="match status" value="1"/>
</dbReference>
<evidence type="ECO:0000313" key="3">
    <source>
        <dbReference type="Proteomes" id="UP000187209"/>
    </source>
</evidence>
<reference evidence="2 3" key="1">
    <citation type="submission" date="2016-11" db="EMBL/GenBank/DDBJ databases">
        <title>The macronuclear genome of Stentor coeruleus: a giant cell with tiny introns.</title>
        <authorList>
            <person name="Slabodnick M."/>
            <person name="Ruby J.G."/>
            <person name="Reiff S.B."/>
            <person name="Swart E.C."/>
            <person name="Gosai S."/>
            <person name="Prabakaran S."/>
            <person name="Witkowska E."/>
            <person name="Larue G.E."/>
            <person name="Fisher S."/>
            <person name="Freeman R.M."/>
            <person name="Gunawardena J."/>
            <person name="Chu W."/>
            <person name="Stover N.A."/>
            <person name="Gregory B.D."/>
            <person name="Nowacki M."/>
            <person name="Derisi J."/>
            <person name="Roy S.W."/>
            <person name="Marshall W.F."/>
            <person name="Sood P."/>
        </authorList>
    </citation>
    <scope>NUCLEOTIDE SEQUENCE [LARGE SCALE GENOMIC DNA]</scope>
    <source>
        <strain evidence="2">WM001</strain>
    </source>
</reference>
<dbReference type="AlphaFoldDB" id="A0A1R2CKK9"/>
<evidence type="ECO:0000313" key="2">
    <source>
        <dbReference type="EMBL" id="OMJ89563.1"/>
    </source>
</evidence>
<dbReference type="GO" id="GO:0000445">
    <property type="term" value="C:THO complex part of transcription export complex"/>
    <property type="evidence" value="ECO:0007669"/>
    <property type="project" value="TreeGrafter"/>
</dbReference>
<dbReference type="GO" id="GO:0006406">
    <property type="term" value="P:mRNA export from nucleus"/>
    <property type="evidence" value="ECO:0007669"/>
    <property type="project" value="TreeGrafter"/>
</dbReference>
<evidence type="ECO:0000256" key="1">
    <source>
        <dbReference type="SAM" id="MobiDB-lite"/>
    </source>
</evidence>
<dbReference type="EMBL" id="MPUH01000123">
    <property type="protein sequence ID" value="OMJ89563.1"/>
    <property type="molecule type" value="Genomic_DNA"/>
</dbReference>
<feature type="compositionally biased region" description="Basic and acidic residues" evidence="1">
    <location>
        <begin position="464"/>
        <end position="483"/>
    </location>
</feature>
<keyword evidence="3" id="KW-1185">Reference proteome</keyword>
<accession>A0A1R2CKK9</accession>